<accession>A0A0K2UV36</accession>
<organism evidence="1">
    <name type="scientific">Lepeophtheirus salmonis</name>
    <name type="common">Salmon louse</name>
    <name type="synonym">Caligus salmonis</name>
    <dbReference type="NCBI Taxonomy" id="72036"/>
    <lineage>
        <taxon>Eukaryota</taxon>
        <taxon>Metazoa</taxon>
        <taxon>Ecdysozoa</taxon>
        <taxon>Arthropoda</taxon>
        <taxon>Crustacea</taxon>
        <taxon>Multicrustacea</taxon>
        <taxon>Hexanauplia</taxon>
        <taxon>Copepoda</taxon>
        <taxon>Siphonostomatoida</taxon>
        <taxon>Caligidae</taxon>
        <taxon>Lepeophtheirus</taxon>
    </lineage>
</organism>
<dbReference type="AlphaFoldDB" id="A0A0K2UV36"/>
<dbReference type="EMBL" id="HACA01024559">
    <property type="protein sequence ID" value="CDW41920.1"/>
    <property type="molecule type" value="Transcribed_RNA"/>
</dbReference>
<sequence>MLIFFPVLKPSLRMEEDILNKRCRNG</sequence>
<protein>
    <submittedName>
        <fullName evidence="1">Uncharacterized protein</fullName>
    </submittedName>
</protein>
<reference evidence="1" key="1">
    <citation type="submission" date="2014-05" db="EMBL/GenBank/DDBJ databases">
        <authorList>
            <person name="Chronopoulou M."/>
        </authorList>
    </citation>
    <scope>NUCLEOTIDE SEQUENCE</scope>
    <source>
        <tissue evidence="1">Whole organism</tissue>
    </source>
</reference>
<name>A0A0K2UV36_LEPSM</name>
<proteinExistence type="predicted"/>
<evidence type="ECO:0000313" key="1">
    <source>
        <dbReference type="EMBL" id="CDW41920.1"/>
    </source>
</evidence>